<reference evidence="6 7" key="1">
    <citation type="submission" date="2023-07" db="EMBL/GenBank/DDBJ databases">
        <title>Sequencing the genomes of 1000 actinobacteria strains.</title>
        <authorList>
            <person name="Klenk H.-P."/>
        </authorList>
    </citation>
    <scope>NUCLEOTIDE SEQUENCE [LARGE SCALE GENOMIC DNA]</scope>
    <source>
        <strain evidence="6 7">DSM 44109</strain>
    </source>
</reference>
<dbReference type="InterPro" id="IPR050172">
    <property type="entry name" value="SsuD_RutA_monooxygenase"/>
</dbReference>
<name>A0ABT9R904_9ACTN</name>
<dbReference type="SUPFAM" id="SSF51679">
    <property type="entry name" value="Bacterial luciferase-like"/>
    <property type="match status" value="1"/>
</dbReference>
<dbReference type="PANTHER" id="PTHR42847:SF4">
    <property type="entry name" value="ALKANESULFONATE MONOOXYGENASE-RELATED"/>
    <property type="match status" value="1"/>
</dbReference>
<evidence type="ECO:0000259" key="5">
    <source>
        <dbReference type="Pfam" id="PF00296"/>
    </source>
</evidence>
<dbReference type="Pfam" id="PF00296">
    <property type="entry name" value="Bac_luciferase"/>
    <property type="match status" value="1"/>
</dbReference>
<protein>
    <submittedName>
        <fullName evidence="6">Alkanesulfonate monooxygenase</fullName>
        <ecNumber evidence="6">1.14.14.5</ecNumber>
    </submittedName>
</protein>
<evidence type="ECO:0000256" key="1">
    <source>
        <dbReference type="ARBA" id="ARBA00022630"/>
    </source>
</evidence>
<comment type="caution">
    <text evidence="6">The sequence shown here is derived from an EMBL/GenBank/DDBJ whole genome shotgun (WGS) entry which is preliminary data.</text>
</comment>
<dbReference type="EMBL" id="JAUSRB010000002">
    <property type="protein sequence ID" value="MDP9865725.1"/>
    <property type="molecule type" value="Genomic_DNA"/>
</dbReference>
<sequence>MARFLITLPSREHGGRGARPDFPGPVTDLRRAYGPFDHLAQVGRAAEIAAFHGALAPFDPEGEESLVVAAGVLRQSRWLRAVAEFHPGIATPVYAAKVSASLQRFSTDRLDWKLAVDLDRGTARAQGDFLEGPDRYARAEEFLTVAKGVWSEEGYTYEGRFYQVLAGGFQPPLAGRLFPRIHLSGTSKEALELSARHADVHVFDPEDDIEAAGLPGVAYGLRIPVLARDDDDEAWEAARRLWRRDGGTAATLPDPDPRTRLWRGFAPSRPARAAGPAGPSGRAVAEAAGSLGTALLGPFDTGAARHSPAEAAGLPGTGGPFRSGLVGAFETVAAGIRDYIDRGVGVFFLEAAPYIEETYRLGERLLPLLAKESAHVR</sequence>
<evidence type="ECO:0000256" key="4">
    <source>
        <dbReference type="ARBA" id="ARBA00023033"/>
    </source>
</evidence>
<keyword evidence="7" id="KW-1185">Reference proteome</keyword>
<organism evidence="6 7">
    <name type="scientific">Streptosporangium brasiliense</name>
    <dbReference type="NCBI Taxonomy" id="47480"/>
    <lineage>
        <taxon>Bacteria</taxon>
        <taxon>Bacillati</taxon>
        <taxon>Actinomycetota</taxon>
        <taxon>Actinomycetes</taxon>
        <taxon>Streptosporangiales</taxon>
        <taxon>Streptosporangiaceae</taxon>
        <taxon>Streptosporangium</taxon>
    </lineage>
</organism>
<dbReference type="EC" id="1.14.14.5" evidence="6"/>
<evidence type="ECO:0000313" key="6">
    <source>
        <dbReference type="EMBL" id="MDP9865725.1"/>
    </source>
</evidence>
<evidence type="ECO:0000313" key="7">
    <source>
        <dbReference type="Proteomes" id="UP001230426"/>
    </source>
</evidence>
<dbReference type="Gene3D" id="3.20.20.30">
    <property type="entry name" value="Luciferase-like domain"/>
    <property type="match status" value="1"/>
</dbReference>
<keyword evidence="2" id="KW-0288">FMN</keyword>
<gene>
    <name evidence="6" type="ORF">J2S55_004991</name>
</gene>
<proteinExistence type="predicted"/>
<evidence type="ECO:0000256" key="2">
    <source>
        <dbReference type="ARBA" id="ARBA00022643"/>
    </source>
</evidence>
<dbReference type="Proteomes" id="UP001230426">
    <property type="component" value="Unassembled WGS sequence"/>
</dbReference>
<dbReference type="GO" id="GO:0008726">
    <property type="term" value="F:alkanesulfonate monooxygenase activity"/>
    <property type="evidence" value="ECO:0007669"/>
    <property type="project" value="UniProtKB-EC"/>
</dbReference>
<feature type="domain" description="Luciferase-like" evidence="5">
    <location>
        <begin position="20"/>
        <end position="344"/>
    </location>
</feature>
<keyword evidence="3 6" id="KW-0560">Oxidoreductase</keyword>
<dbReference type="RefSeq" id="WP_306865479.1">
    <property type="nucleotide sequence ID" value="NZ_JAUSRB010000002.1"/>
</dbReference>
<keyword evidence="4 6" id="KW-0503">Monooxygenase</keyword>
<evidence type="ECO:0000256" key="3">
    <source>
        <dbReference type="ARBA" id="ARBA00023002"/>
    </source>
</evidence>
<dbReference type="InterPro" id="IPR011251">
    <property type="entry name" value="Luciferase-like_dom"/>
</dbReference>
<dbReference type="InterPro" id="IPR036661">
    <property type="entry name" value="Luciferase-like_sf"/>
</dbReference>
<accession>A0ABT9R904</accession>
<dbReference type="PANTHER" id="PTHR42847">
    <property type="entry name" value="ALKANESULFONATE MONOOXYGENASE"/>
    <property type="match status" value="1"/>
</dbReference>
<keyword evidence="1" id="KW-0285">Flavoprotein</keyword>